<feature type="transmembrane region" description="Helical" evidence="8">
    <location>
        <begin position="54"/>
        <end position="71"/>
    </location>
</feature>
<feature type="region of interest" description="Disordered" evidence="7">
    <location>
        <begin position="855"/>
        <end position="910"/>
    </location>
</feature>
<dbReference type="eggNOG" id="KOG0027">
    <property type="taxonomic scope" value="Eukaryota"/>
</dbReference>
<dbReference type="EMBL" id="GL832962">
    <property type="protein sequence ID" value="EGD83137.1"/>
    <property type="molecule type" value="Genomic_DNA"/>
</dbReference>
<proteinExistence type="predicted"/>
<evidence type="ECO:0000313" key="10">
    <source>
        <dbReference type="EMBL" id="EGD83137.1"/>
    </source>
</evidence>
<dbReference type="PANTHER" id="PTHR10037">
    <property type="entry name" value="VOLTAGE-GATED CATION CHANNEL CALCIUM AND SODIUM"/>
    <property type="match status" value="1"/>
</dbReference>
<dbReference type="eggNOG" id="KOG2302">
    <property type="taxonomic scope" value="Eukaryota"/>
</dbReference>
<dbReference type="GO" id="GO:0005248">
    <property type="term" value="F:voltage-gated sodium channel activity"/>
    <property type="evidence" value="ECO:0007669"/>
    <property type="project" value="TreeGrafter"/>
</dbReference>
<dbReference type="InterPro" id="IPR043203">
    <property type="entry name" value="VGCC_Ca_Na"/>
</dbReference>
<keyword evidence="4" id="KW-0106">Calcium</keyword>
<evidence type="ECO:0000256" key="8">
    <source>
        <dbReference type="SAM" id="Phobius"/>
    </source>
</evidence>
<feature type="domain" description="EF-hand" evidence="9">
    <location>
        <begin position="413"/>
        <end position="448"/>
    </location>
</feature>
<dbReference type="Pfam" id="PF13499">
    <property type="entry name" value="EF-hand_7"/>
    <property type="match status" value="1"/>
</dbReference>
<dbReference type="FunFam" id="1.10.238.10:FF:000178">
    <property type="entry name" value="Calmodulin-2 A"/>
    <property type="match status" value="1"/>
</dbReference>
<dbReference type="Gene3D" id="1.10.238.10">
    <property type="entry name" value="EF-hand"/>
    <property type="match status" value="1"/>
</dbReference>
<evidence type="ECO:0000256" key="2">
    <source>
        <dbReference type="ARBA" id="ARBA00022692"/>
    </source>
</evidence>
<feature type="compositionally biased region" description="Basic and acidic residues" evidence="7">
    <location>
        <begin position="535"/>
        <end position="545"/>
    </location>
</feature>
<dbReference type="PROSITE" id="PS50222">
    <property type="entry name" value="EF_HAND_2"/>
    <property type="match status" value="2"/>
</dbReference>
<dbReference type="RefSeq" id="XP_004995501.1">
    <property type="nucleotide sequence ID" value="XM_004995444.1"/>
</dbReference>
<dbReference type="OrthoDB" id="416585at2759"/>
<reference evidence="10" key="1">
    <citation type="submission" date="2009-08" db="EMBL/GenBank/DDBJ databases">
        <title>Annotation of Salpingoeca rosetta.</title>
        <authorList>
            <consortium name="The Broad Institute Genome Sequencing Platform"/>
            <person name="Russ C."/>
            <person name="Cuomo C."/>
            <person name="Burger G."/>
            <person name="Gray M.W."/>
            <person name="Holland P.W.H."/>
            <person name="King N."/>
            <person name="Lang F.B.F."/>
            <person name="Roger A.J."/>
            <person name="Ruiz-Trillo I."/>
            <person name="Young S.K."/>
            <person name="Zeng Q."/>
            <person name="Gargeya S."/>
            <person name="Alvarado L."/>
            <person name="Berlin A."/>
            <person name="Chapman S.B."/>
            <person name="Chen Z."/>
            <person name="Freedman E."/>
            <person name="Gellesch M."/>
            <person name="Goldberg J."/>
            <person name="Griggs A."/>
            <person name="Gujja S."/>
            <person name="Heilman E."/>
            <person name="Heiman D."/>
            <person name="Howarth C."/>
            <person name="Mehta T."/>
            <person name="Neiman D."/>
            <person name="Pearson M."/>
            <person name="Roberts A."/>
            <person name="Saif S."/>
            <person name="Shea T."/>
            <person name="Shenoy N."/>
            <person name="Sisk P."/>
            <person name="Stolte C."/>
            <person name="Sykes S."/>
            <person name="White J."/>
            <person name="Yandava C."/>
            <person name="Haas B."/>
            <person name="Nusbaum C."/>
            <person name="Birren B."/>
        </authorList>
    </citation>
    <scope>NUCLEOTIDE SEQUENCE [LARGE SCALE GENOMIC DNA]</scope>
    <source>
        <strain evidence="10">ATCC 50818</strain>
    </source>
</reference>
<dbReference type="GO" id="GO:0005509">
    <property type="term" value="F:calcium ion binding"/>
    <property type="evidence" value="ECO:0007669"/>
    <property type="project" value="InterPro"/>
</dbReference>
<dbReference type="KEGG" id="sre:PTSG_03773"/>
<dbReference type="SMART" id="SM00054">
    <property type="entry name" value="EFh"/>
    <property type="match status" value="2"/>
</dbReference>
<keyword evidence="6 8" id="KW-0472">Membrane</keyword>
<dbReference type="InterPro" id="IPR018247">
    <property type="entry name" value="EF_Hand_1_Ca_BS"/>
</dbReference>
<feature type="compositionally biased region" description="Basic and acidic residues" evidence="7">
    <location>
        <begin position="1937"/>
        <end position="1958"/>
    </location>
</feature>
<dbReference type="Gene3D" id="1.20.120.350">
    <property type="entry name" value="Voltage-gated potassium channels. Chain C"/>
    <property type="match status" value="5"/>
</dbReference>
<comment type="subcellular location">
    <subcellularLocation>
        <location evidence="1">Membrane</location>
        <topology evidence="1">Multi-pass membrane protein</topology>
    </subcellularLocation>
</comment>
<evidence type="ECO:0000256" key="5">
    <source>
        <dbReference type="ARBA" id="ARBA00022989"/>
    </source>
</evidence>
<feature type="transmembrane region" description="Helical" evidence="8">
    <location>
        <begin position="2317"/>
        <end position="2339"/>
    </location>
</feature>
<name>F2U5C1_SALR5</name>
<evidence type="ECO:0000256" key="1">
    <source>
        <dbReference type="ARBA" id="ARBA00004141"/>
    </source>
</evidence>
<dbReference type="eggNOG" id="KOG2301">
    <property type="taxonomic scope" value="Eukaryota"/>
</dbReference>
<dbReference type="GO" id="GO:0070509">
    <property type="term" value="P:calcium ion import"/>
    <property type="evidence" value="ECO:0007669"/>
    <property type="project" value="TreeGrafter"/>
</dbReference>
<keyword evidence="2 8" id="KW-0812">Transmembrane</keyword>
<feature type="compositionally biased region" description="Low complexity" evidence="7">
    <location>
        <begin position="883"/>
        <end position="909"/>
    </location>
</feature>
<keyword evidence="11" id="KW-1185">Reference proteome</keyword>
<feature type="compositionally biased region" description="Pro residues" evidence="7">
    <location>
        <begin position="1338"/>
        <end position="1348"/>
    </location>
</feature>
<dbReference type="STRING" id="946362.F2U5C1"/>
<feature type="region of interest" description="Disordered" evidence="7">
    <location>
        <begin position="492"/>
        <end position="570"/>
    </location>
</feature>
<sequence length="2453" mass="264228">MSTTATETTAATTSTLQSASVSTQRKQRTWLAQAGATVRDACAALSRSFIFEQAVLLVILFNCITLALYDTSDSTCSTRRCKILEVCELVVTVAFTVEMLIRMIATGVRQYFGSGWNRFDAIIIVFGFVDFIPTVSGGTITLVRLVRILRPMRMVTRFQSLQLLVALLLDIIPMLGSLAILTLFLFCTFGLVGVQMWKGMLRQRCYDSNLTAHFVPSTHATPPWTTHYICGAPDFTCPPPSSVVGGPNVTTTTTTSSITASVVDAFPVCAARAPNPFAGAVSFDNIAIACNTVFQVITLETWGNIMAAVQKAHSFWAFIYFVLLIFAGSWFALNLVLVVIATQFKLTKKRVMAERALGALLRPVRPRTRRWEEVVADFARRWLKMDIVHINETPEEVQHDIMHSDALTEEEKEDIVATMQVFRMFDTDGDGTISVGELTSALNSTSDDMIDSEQIRDLMCQIDADGDGTIDFAEFMEMLKRSRRHSTAIMADAPDMCGDDQGHDTQTGHPDDDGDDDDDDDDGGHGDSDGVDNEGNGRRDEHDTGNFDSNHANSRHRSRKLGRHSSLSHEVRRASIRLSQTLRQPHITVGGVAVGHLSASAVPLTTHQHHRHFTHATAAVAGHASTPAVNDSKFLRPRIAARGRPVLRSRHTVAVAPIPPTPPPSTTTTPAATTPTAATALDARQAALAEATTATASALASSPTSAATVATLLSTHASGTAVDAPPAARAQSLQSASASQVTSVTAAAMAARLAAWQSSGGGGGGGVNGAGFKVPSASAQRQNPRADQAELQRHHFHGETAAASFDLTQLPKRIATRTIPRPASTAMRTCTSDDEENKQTLNECHCNACERTKASAQDCGDGDEQTRDERVRDGPHNENMADVVASSAAVTSSPPTATAATTRPATSVAETQLRPGTAKVISGFGRAVAQIRRACARIARHPRFSNFVVICIFVNMAVMSLEHMGQPHALEEFNRITNAVFTVVFAGEMVIKIVGLGPIAYLINKANVFDFVIVLISLSEFGTGTNGLTVLRSFRLLRVFTALQVLPTMRRQLAVMIKTLDSVLTFLFLLGLFVFMAAIAGMRLFGQRLELPEWEEDGTGVPRANFSTFWNAVILVFQVLTTEDWTLVMYKAAHATSPTACIYFVLVLVLGTYILFNLFIAILVEGFATDLEALKRFKEAVVKTRDVLHDIPSTSTLAYATSPIHGGLGQAQQERQEQREQQGDIVLYDAAMQRCDCPHMTVSANLDASVRMPTSATTTTATAVLGSACGTDSGGDANSAGDGKWCSRDGLPAVSRHRSQQKPSAWRQFRAVVDAMVCACEPVRRLVCCWQSRRVAPAPTPPLPPSPQSPSSTARAARAGSAATTSLATTPDAITPEEERINEDDNRPPLFVRVCPGCNGWRHGEARGHGPRQHVLGERDQPQHWQPHHEHTHRRHELLWRLRVARARACVRRVLQNPRCEAAMFVLILMSALTLLWETPRAGEKRKRILQGVYMFFNTAFLIEVLCRVFAEGFLPRKRPSQEAAQQDHQGHQQQMQHTQQQSLPHGSQISNLEQSAAAAAATPTTASIDAGTAGTPTTTAATATEAIAGSSIKPQSARAGVSSAAVSSAPAPQLAPTDASGDAWAEESDGFLASGWNILDGFVVLTSWISMGLELGGLSSSVLRTIRVLRALRALRPLRLVHRMPKLKQTVGTLFTSVRPLTNVLLIEIIFFLIFAILGVQLFKGSLHACTMTHGVVINASTCNNQSYAATLGYTLPTTMAEVPTTAVATVTASALDQAGVPLATAVAVTAASELIGLNSASSTPHAFSGGGTNTTTGPVPGAGLCGHVRVTDKASCIAVGGEWEAFQYNFDNLAMALLTLFVVSTRDGWVLVMDRATDAVGPGRQPQRNANPLAALYFVAFVLVVGYFVINMFVGVLVENFQRSMPLDEGDEDNKDDKGGDIEDEEKEHQHQHQQEQEQEQEGEEREGEERDGGVEAVQQHGEGEKRFAAVCAHERSEATVSRLDAGVQSSDGDDDGDDDDAGGDGGDGDGDGLAAGWHESGHAVRCPTDLLIPQVLVSSPSPSLLEETLKNDQIEDNGSGNGNGNATAIAGTGCRDIVSHHHSIVSGASSDTDVALTLNAREDSSTSQARVPDITSQTSTHVAINTTAGADDPACATTPHRRRKGHTGEWTRFRLACCALVHHPTFDLVTSSLNASNVVLMMAEHHGQPAWVGHMLSTAELFFTACFTLEVIVKLVASGARVFAQSAWNKLDLFVVVTSIAGIVVEWSTDGLPVNPTVLRVLRILRVARVFRLAKMTRGMRSLLATVTQSASQVGSLALLLLLLFYISAAIAVELFGRMSCSVDAPCSGLSSHTNFRNLGMAMLALFQVATGDNWTGILSDALRRPPKCNDAPDCEIGCCANPHIASLFLVTFVILAQFILLNVVVAVLMKHLTQVLEHDQVDRRRRSKM</sequence>
<protein>
    <submittedName>
        <fullName evidence="10">Voltage-dependent calcium channel T type alpha 1G subunit domain II</fullName>
    </submittedName>
</protein>
<feature type="compositionally biased region" description="Basic and acidic residues" evidence="7">
    <location>
        <begin position="864"/>
        <end position="876"/>
    </location>
</feature>
<dbReference type="GO" id="GO:0043226">
    <property type="term" value="C:organelle"/>
    <property type="evidence" value="ECO:0007669"/>
    <property type="project" value="UniProtKB-ARBA"/>
</dbReference>
<feature type="compositionally biased region" description="Basic residues" evidence="7">
    <location>
        <begin position="553"/>
        <end position="563"/>
    </location>
</feature>
<dbReference type="Proteomes" id="UP000007799">
    <property type="component" value="Unassembled WGS sequence"/>
</dbReference>
<feature type="compositionally biased region" description="Low complexity" evidence="7">
    <location>
        <begin position="1557"/>
        <end position="1578"/>
    </location>
</feature>
<feature type="compositionally biased region" description="Gly residues" evidence="7">
    <location>
        <begin position="759"/>
        <end position="769"/>
    </location>
</feature>
<dbReference type="Pfam" id="PF00520">
    <property type="entry name" value="Ion_trans"/>
    <property type="match status" value="4"/>
</dbReference>
<feature type="compositionally biased region" description="Acidic residues" evidence="7">
    <location>
        <begin position="1959"/>
        <end position="1969"/>
    </location>
</feature>
<feature type="compositionally biased region" description="Acidic residues" evidence="7">
    <location>
        <begin position="2014"/>
        <end position="2033"/>
    </location>
</feature>
<feature type="transmembrane region" description="Helical" evidence="8">
    <location>
        <begin position="1106"/>
        <end position="1128"/>
    </location>
</feature>
<feature type="region of interest" description="Disordered" evidence="7">
    <location>
        <begin position="1520"/>
        <end position="1578"/>
    </location>
</feature>
<dbReference type="CDD" id="cd00051">
    <property type="entry name" value="EFh"/>
    <property type="match status" value="1"/>
</dbReference>
<dbReference type="FunCoup" id="F2U5C1">
    <property type="interactions" value="238"/>
</dbReference>
<dbReference type="InterPro" id="IPR002048">
    <property type="entry name" value="EF_hand_dom"/>
</dbReference>
<feature type="transmembrane region" description="Helical" evidence="8">
    <location>
        <begin position="976"/>
        <end position="1003"/>
    </location>
</feature>
<feature type="transmembrane region" description="Helical" evidence="8">
    <location>
        <begin position="1705"/>
        <end position="1724"/>
    </location>
</feature>
<accession>F2U5C1</accession>
<dbReference type="InParanoid" id="F2U5C1"/>
<feature type="transmembrane region" description="Helical" evidence="8">
    <location>
        <begin position="121"/>
        <end position="143"/>
    </location>
</feature>
<dbReference type="GO" id="GO:0008332">
    <property type="term" value="F:low voltage-gated calcium channel activity"/>
    <property type="evidence" value="ECO:0007669"/>
    <property type="project" value="TreeGrafter"/>
</dbReference>
<evidence type="ECO:0000256" key="4">
    <source>
        <dbReference type="ARBA" id="ARBA00022837"/>
    </source>
</evidence>
<feature type="transmembrane region" description="Helical" evidence="8">
    <location>
        <begin position="315"/>
        <end position="341"/>
    </location>
</feature>
<feature type="domain" description="EF-hand" evidence="9">
    <location>
        <begin position="450"/>
        <end position="485"/>
    </location>
</feature>
<dbReference type="SUPFAM" id="SSF47473">
    <property type="entry name" value="EF-hand"/>
    <property type="match status" value="1"/>
</dbReference>
<feature type="compositionally biased region" description="Basic and acidic residues" evidence="7">
    <location>
        <begin position="1377"/>
        <end position="1387"/>
    </location>
</feature>
<feature type="region of interest" description="Disordered" evidence="7">
    <location>
        <begin position="1928"/>
        <end position="1985"/>
    </location>
</feature>
<keyword evidence="5 8" id="KW-1133">Transmembrane helix</keyword>
<evidence type="ECO:0000256" key="3">
    <source>
        <dbReference type="ARBA" id="ARBA00022737"/>
    </source>
</evidence>
<evidence type="ECO:0000256" key="7">
    <source>
        <dbReference type="SAM" id="MobiDB-lite"/>
    </source>
</evidence>
<evidence type="ECO:0000259" key="9">
    <source>
        <dbReference type="PROSITE" id="PS50222"/>
    </source>
</evidence>
<feature type="compositionally biased region" description="Acidic residues" evidence="7">
    <location>
        <begin position="512"/>
        <end position="522"/>
    </location>
</feature>
<evidence type="ECO:0000313" key="11">
    <source>
        <dbReference type="Proteomes" id="UP000007799"/>
    </source>
</evidence>
<dbReference type="Gene3D" id="1.10.287.70">
    <property type="match status" value="4"/>
</dbReference>
<feature type="transmembrane region" description="Helical" evidence="8">
    <location>
        <begin position="944"/>
        <end position="964"/>
    </location>
</feature>
<feature type="transmembrane region" description="Helical" evidence="8">
    <location>
        <begin position="1059"/>
        <end position="1086"/>
    </location>
</feature>
<feature type="region of interest" description="Disordered" evidence="7">
    <location>
        <begin position="1337"/>
        <end position="1388"/>
    </location>
</feature>
<keyword evidence="3" id="KW-0677">Repeat</keyword>
<dbReference type="InterPro" id="IPR005821">
    <property type="entry name" value="Ion_trans_dom"/>
</dbReference>
<feature type="region of interest" description="Disordered" evidence="7">
    <location>
        <begin position="1604"/>
        <end position="1623"/>
    </location>
</feature>
<feature type="compositionally biased region" description="Polar residues" evidence="7">
    <location>
        <begin position="1543"/>
        <end position="1555"/>
    </location>
</feature>
<feature type="transmembrane region" description="Helical" evidence="8">
    <location>
        <begin position="83"/>
        <end position="101"/>
    </location>
</feature>
<feature type="region of interest" description="Disordered" evidence="7">
    <location>
        <begin position="758"/>
        <end position="786"/>
    </location>
</feature>
<dbReference type="GO" id="GO:0086010">
    <property type="term" value="P:membrane depolarization during action potential"/>
    <property type="evidence" value="ECO:0007669"/>
    <property type="project" value="TreeGrafter"/>
</dbReference>
<dbReference type="PANTHER" id="PTHR10037:SF230">
    <property type="entry name" value="CA[2+]-CHANNEL PROTEIN ALPHA[[1]] SUBUNIT T, ISOFORM F"/>
    <property type="match status" value="1"/>
</dbReference>
<evidence type="ECO:0000256" key="6">
    <source>
        <dbReference type="ARBA" id="ARBA00023136"/>
    </source>
</evidence>
<feature type="compositionally biased region" description="Low complexity" evidence="7">
    <location>
        <begin position="1604"/>
        <end position="1613"/>
    </location>
</feature>
<dbReference type="SUPFAM" id="SSF81324">
    <property type="entry name" value="Voltage-gated potassium channels"/>
    <property type="match status" value="4"/>
</dbReference>
<dbReference type="PROSITE" id="PS00018">
    <property type="entry name" value="EF_HAND_1"/>
    <property type="match status" value="2"/>
</dbReference>
<feature type="compositionally biased region" description="Low complexity" evidence="7">
    <location>
        <begin position="1349"/>
        <end position="1371"/>
    </location>
</feature>
<dbReference type="GeneID" id="16076082"/>
<feature type="transmembrane region" description="Helical" evidence="8">
    <location>
        <begin position="2411"/>
        <end position="2433"/>
    </location>
</feature>
<dbReference type="InterPro" id="IPR027359">
    <property type="entry name" value="Volt_channel_dom_sf"/>
</dbReference>
<gene>
    <name evidence="10" type="ORF">PTSG_03773</name>
</gene>
<dbReference type="InterPro" id="IPR011992">
    <property type="entry name" value="EF-hand-dom_pair"/>
</dbReference>
<dbReference type="GO" id="GO:0001518">
    <property type="term" value="C:voltage-gated sodium channel complex"/>
    <property type="evidence" value="ECO:0007669"/>
    <property type="project" value="TreeGrafter"/>
</dbReference>
<feature type="transmembrane region" description="Helical" evidence="8">
    <location>
        <begin position="1140"/>
        <end position="1164"/>
    </location>
</feature>
<feature type="transmembrane region" description="Helical" evidence="8">
    <location>
        <begin position="1896"/>
        <end position="1920"/>
    </location>
</feature>
<feature type="compositionally biased region" description="Low complexity" evidence="7">
    <location>
        <begin position="1532"/>
        <end position="1542"/>
    </location>
</feature>
<organism evidence="11">
    <name type="scientific">Salpingoeca rosetta (strain ATCC 50818 / BSB-021)</name>
    <dbReference type="NCBI Taxonomy" id="946362"/>
    <lineage>
        <taxon>Eukaryota</taxon>
        <taxon>Choanoflagellata</taxon>
        <taxon>Craspedida</taxon>
        <taxon>Salpingoecidae</taxon>
        <taxon>Salpingoeca</taxon>
    </lineage>
</organism>
<feature type="region of interest" description="Disordered" evidence="7">
    <location>
        <begin position="2001"/>
        <end position="2039"/>
    </location>
</feature>